<evidence type="ECO:0008006" key="4">
    <source>
        <dbReference type="Google" id="ProtNLM"/>
    </source>
</evidence>
<dbReference type="Gene3D" id="2.40.40.10">
    <property type="entry name" value="RlpA-like domain"/>
    <property type="match status" value="1"/>
</dbReference>
<reference evidence="2 3" key="1">
    <citation type="journal article" date="2019" name="Nat. Ecol. Evol.">
        <title>Megaphylogeny resolves global patterns of mushroom evolution.</title>
        <authorList>
            <person name="Varga T."/>
            <person name="Krizsan K."/>
            <person name="Foldi C."/>
            <person name="Dima B."/>
            <person name="Sanchez-Garcia M."/>
            <person name="Sanchez-Ramirez S."/>
            <person name="Szollosi G.J."/>
            <person name="Szarkandi J.G."/>
            <person name="Papp V."/>
            <person name="Albert L."/>
            <person name="Andreopoulos W."/>
            <person name="Angelini C."/>
            <person name="Antonin V."/>
            <person name="Barry K.W."/>
            <person name="Bougher N.L."/>
            <person name="Buchanan P."/>
            <person name="Buyck B."/>
            <person name="Bense V."/>
            <person name="Catcheside P."/>
            <person name="Chovatia M."/>
            <person name="Cooper J."/>
            <person name="Damon W."/>
            <person name="Desjardin D."/>
            <person name="Finy P."/>
            <person name="Geml J."/>
            <person name="Haridas S."/>
            <person name="Hughes K."/>
            <person name="Justo A."/>
            <person name="Karasinski D."/>
            <person name="Kautmanova I."/>
            <person name="Kiss B."/>
            <person name="Kocsube S."/>
            <person name="Kotiranta H."/>
            <person name="LaButti K.M."/>
            <person name="Lechner B.E."/>
            <person name="Liimatainen K."/>
            <person name="Lipzen A."/>
            <person name="Lukacs Z."/>
            <person name="Mihaltcheva S."/>
            <person name="Morgado L.N."/>
            <person name="Niskanen T."/>
            <person name="Noordeloos M.E."/>
            <person name="Ohm R.A."/>
            <person name="Ortiz-Santana B."/>
            <person name="Ovrebo C."/>
            <person name="Racz N."/>
            <person name="Riley R."/>
            <person name="Savchenko A."/>
            <person name="Shiryaev A."/>
            <person name="Soop K."/>
            <person name="Spirin V."/>
            <person name="Szebenyi C."/>
            <person name="Tomsovsky M."/>
            <person name="Tulloss R.E."/>
            <person name="Uehling J."/>
            <person name="Grigoriev I.V."/>
            <person name="Vagvolgyi C."/>
            <person name="Papp T."/>
            <person name="Martin F.M."/>
            <person name="Miettinen O."/>
            <person name="Hibbett D.S."/>
            <person name="Nagy L.G."/>
        </authorList>
    </citation>
    <scope>NUCLEOTIDE SEQUENCE [LARGE SCALE GENOMIC DNA]</scope>
    <source>
        <strain evidence="2 3">FP101781</strain>
    </source>
</reference>
<dbReference type="OrthoDB" id="623670at2759"/>
<comment type="caution">
    <text evidence="2">The sequence shown here is derived from an EMBL/GenBank/DDBJ whole genome shotgun (WGS) entry which is preliminary data.</text>
</comment>
<evidence type="ECO:0000313" key="3">
    <source>
        <dbReference type="Proteomes" id="UP000298030"/>
    </source>
</evidence>
<protein>
    <recommendedName>
        <fullName evidence="4">RlpA-like protein double-psi beta-barrel domain-containing protein</fullName>
    </recommendedName>
</protein>
<dbReference type="CDD" id="cd22191">
    <property type="entry name" value="DPBB_RlpA_EXP_N-like"/>
    <property type="match status" value="1"/>
</dbReference>
<sequence>MQLSSSLLFLASVTIALALPAQEAQHLQARTHRDTKWTSYNVGDPGTVGTCGFQIHKSAFKWDQSLCGRIITLRSGGKQAFSQVLDRCDSCVGADLNITERLFSYFSADTSTPLVGEWEFASAYRVWPMFGEPTFARRSRFWDTFFGNYDGLRVDLERLELRDVDGQGHIAPRLCYTHKGYDGGIIWGVSQSEIKMAASSSFLP</sequence>
<feature type="signal peptide" evidence="1">
    <location>
        <begin position="1"/>
        <end position="18"/>
    </location>
</feature>
<dbReference type="AlphaFoldDB" id="A0A4Y7T9L2"/>
<feature type="chain" id="PRO_5021263129" description="RlpA-like protein double-psi beta-barrel domain-containing protein" evidence="1">
    <location>
        <begin position="19"/>
        <end position="204"/>
    </location>
</feature>
<dbReference type="Proteomes" id="UP000298030">
    <property type="component" value="Unassembled WGS sequence"/>
</dbReference>
<name>A0A4Y7T9L2_COPMI</name>
<accession>A0A4Y7T9L2</accession>
<gene>
    <name evidence="2" type="ORF">FA13DRAFT_1774613</name>
</gene>
<keyword evidence="3" id="KW-1185">Reference proteome</keyword>
<organism evidence="2 3">
    <name type="scientific">Coprinellus micaceus</name>
    <name type="common">Glistening ink-cap mushroom</name>
    <name type="synonym">Coprinus micaceus</name>
    <dbReference type="NCBI Taxonomy" id="71717"/>
    <lineage>
        <taxon>Eukaryota</taxon>
        <taxon>Fungi</taxon>
        <taxon>Dikarya</taxon>
        <taxon>Basidiomycota</taxon>
        <taxon>Agaricomycotina</taxon>
        <taxon>Agaricomycetes</taxon>
        <taxon>Agaricomycetidae</taxon>
        <taxon>Agaricales</taxon>
        <taxon>Agaricineae</taxon>
        <taxon>Psathyrellaceae</taxon>
        <taxon>Coprinellus</taxon>
    </lineage>
</organism>
<evidence type="ECO:0000313" key="2">
    <source>
        <dbReference type="EMBL" id="TEB30856.1"/>
    </source>
</evidence>
<evidence type="ECO:0000256" key="1">
    <source>
        <dbReference type="SAM" id="SignalP"/>
    </source>
</evidence>
<keyword evidence="1" id="KW-0732">Signal</keyword>
<dbReference type="EMBL" id="QPFP01000021">
    <property type="protein sequence ID" value="TEB30856.1"/>
    <property type="molecule type" value="Genomic_DNA"/>
</dbReference>
<proteinExistence type="predicted"/>
<dbReference type="InterPro" id="IPR036908">
    <property type="entry name" value="RlpA-like_sf"/>
</dbReference>